<comment type="subcellular location">
    <subcellularLocation>
        <location evidence="1">Endoplasmic reticulum membrane</location>
        <topology evidence="1">Multi-pass membrane protein</topology>
    </subcellularLocation>
</comment>
<feature type="transmembrane region" description="Helical" evidence="9">
    <location>
        <begin position="289"/>
        <end position="309"/>
    </location>
</feature>
<proteinExistence type="inferred from homology"/>
<reference evidence="10 11" key="1">
    <citation type="submission" date="2018-05" db="EMBL/GenBank/DDBJ databases">
        <title>Draft genome sequence of Scytalidium lignicola DSM 105466, a ubiquitous saprotrophic fungus.</title>
        <authorList>
            <person name="Buettner E."/>
            <person name="Gebauer A.M."/>
            <person name="Hofrichter M."/>
            <person name="Liers C."/>
            <person name="Kellner H."/>
        </authorList>
    </citation>
    <scope>NUCLEOTIDE SEQUENCE [LARGE SCALE GENOMIC DNA]</scope>
    <source>
        <strain evidence="10 11">DSM 105466</strain>
    </source>
</reference>
<keyword evidence="11" id="KW-1185">Reference proteome</keyword>
<keyword evidence="6" id="KW-0443">Lipid metabolism</keyword>
<gene>
    <name evidence="10" type="ORF">B7463_g9403</name>
</gene>
<evidence type="ECO:0000256" key="2">
    <source>
        <dbReference type="ARBA" id="ARBA00022692"/>
    </source>
</evidence>
<dbReference type="OMA" id="FTSWFFG"/>
<evidence type="ECO:0000256" key="4">
    <source>
        <dbReference type="ARBA" id="ARBA00022824"/>
    </source>
</evidence>
<dbReference type="GO" id="GO:0034389">
    <property type="term" value="P:lipid droplet organization"/>
    <property type="evidence" value="ECO:0007669"/>
    <property type="project" value="TreeGrafter"/>
</dbReference>
<dbReference type="GO" id="GO:0010945">
    <property type="term" value="F:coenzyme A diphosphatase activity"/>
    <property type="evidence" value="ECO:0007669"/>
    <property type="project" value="InterPro"/>
</dbReference>
<dbReference type="Proteomes" id="UP000258309">
    <property type="component" value="Unassembled WGS sequence"/>
</dbReference>
<dbReference type="GO" id="GO:0019915">
    <property type="term" value="P:lipid storage"/>
    <property type="evidence" value="ECO:0007669"/>
    <property type="project" value="InterPro"/>
</dbReference>
<feature type="transmembrane region" description="Helical" evidence="9">
    <location>
        <begin position="54"/>
        <end position="75"/>
    </location>
</feature>
<dbReference type="GO" id="GO:0008654">
    <property type="term" value="P:phospholipid biosynthetic process"/>
    <property type="evidence" value="ECO:0007669"/>
    <property type="project" value="InterPro"/>
</dbReference>
<dbReference type="EMBL" id="NCSJ02000232">
    <property type="protein sequence ID" value="RFU26940.1"/>
    <property type="molecule type" value="Genomic_DNA"/>
</dbReference>
<feature type="non-terminal residue" evidence="10">
    <location>
        <position position="1"/>
    </location>
</feature>
<dbReference type="InterPro" id="IPR019388">
    <property type="entry name" value="FIT"/>
</dbReference>
<sequence>MGSASAPPRPSQQIQNMSSVADSSSSAPQGSTTPASSTAYKTASRRSPFIPTTLEIILLSTYPATLILGSIYAVLDPAARTSPYNAADQSYFADTAPSYFAKKSNVFNQFFVKRGWAWITISFFYFLFTHPSNGPPGSLVLTPRRLRGIFRWALITLWWIFVTQWFFGPAIIDRNFIFTGGQCEVAEEAIKGKVSMDTAKQFVTAAACKISGGKWRGGHDISGHVFLLVMGSMFLLEEVLHVVLRYPWVRGERTIVMHDGAVKGADVEAREDPNVAADELIRWDFGVKFAIGVVALSWFMLFMTAVYFHSAFERITGLFVALGAIIVVYVLPRGVPAFRSIIGMPGI</sequence>
<dbReference type="AlphaFoldDB" id="A0A3E2H0K6"/>
<evidence type="ECO:0000256" key="6">
    <source>
        <dbReference type="ARBA" id="ARBA00023098"/>
    </source>
</evidence>
<dbReference type="STRING" id="5539.A0A3E2H0K6"/>
<organism evidence="10 11">
    <name type="scientific">Scytalidium lignicola</name>
    <name type="common">Hyphomycete</name>
    <dbReference type="NCBI Taxonomy" id="5539"/>
    <lineage>
        <taxon>Eukaryota</taxon>
        <taxon>Fungi</taxon>
        <taxon>Dikarya</taxon>
        <taxon>Ascomycota</taxon>
        <taxon>Pezizomycotina</taxon>
        <taxon>Leotiomycetes</taxon>
        <taxon>Leotiomycetes incertae sedis</taxon>
        <taxon>Scytalidium</taxon>
    </lineage>
</organism>
<keyword evidence="4" id="KW-0256">Endoplasmic reticulum</keyword>
<evidence type="ECO:0000256" key="5">
    <source>
        <dbReference type="ARBA" id="ARBA00022989"/>
    </source>
</evidence>
<dbReference type="PANTHER" id="PTHR23129:SF0">
    <property type="entry name" value="ACYL-COENZYME A DIPHOSPHATASE FITM2"/>
    <property type="match status" value="1"/>
</dbReference>
<feature type="compositionally biased region" description="Low complexity" evidence="8">
    <location>
        <begin position="18"/>
        <end position="39"/>
    </location>
</feature>
<keyword evidence="5 9" id="KW-1133">Transmembrane helix</keyword>
<dbReference type="PANTHER" id="PTHR23129">
    <property type="entry name" value="ACYL-COENZYME A DIPHOSPHATASE FITM2"/>
    <property type="match status" value="1"/>
</dbReference>
<evidence type="ECO:0000256" key="9">
    <source>
        <dbReference type="SAM" id="Phobius"/>
    </source>
</evidence>
<keyword evidence="7 9" id="KW-0472">Membrane</keyword>
<dbReference type="HAMAP" id="MF_03231">
    <property type="entry name" value="SCS3"/>
    <property type="match status" value="1"/>
</dbReference>
<feature type="transmembrane region" description="Helical" evidence="9">
    <location>
        <begin position="315"/>
        <end position="332"/>
    </location>
</feature>
<dbReference type="GO" id="GO:0005789">
    <property type="term" value="C:endoplasmic reticulum membrane"/>
    <property type="evidence" value="ECO:0007669"/>
    <property type="project" value="UniProtKB-SubCell"/>
</dbReference>
<keyword evidence="3" id="KW-0378">Hydrolase</keyword>
<name>A0A3E2H0K6_SCYLI</name>
<dbReference type="OrthoDB" id="5579088at2759"/>
<comment type="caution">
    <text evidence="10">The sequence shown here is derived from an EMBL/GenBank/DDBJ whole genome shotgun (WGS) entry which is preliminary data.</text>
</comment>
<feature type="non-terminal residue" evidence="10">
    <location>
        <position position="347"/>
    </location>
</feature>
<accession>A0A3E2H0K6</accession>
<keyword evidence="2 9" id="KW-0812">Transmembrane</keyword>
<dbReference type="Pfam" id="PF10261">
    <property type="entry name" value="FIT"/>
    <property type="match status" value="1"/>
</dbReference>
<feature type="transmembrane region" description="Helical" evidence="9">
    <location>
        <begin position="149"/>
        <end position="167"/>
    </location>
</feature>
<protein>
    <submittedName>
        <fullName evidence="10">Uncharacterized protein</fullName>
    </submittedName>
</protein>
<evidence type="ECO:0000256" key="7">
    <source>
        <dbReference type="ARBA" id="ARBA00023136"/>
    </source>
</evidence>
<evidence type="ECO:0000256" key="3">
    <source>
        <dbReference type="ARBA" id="ARBA00022801"/>
    </source>
</evidence>
<dbReference type="InterPro" id="IPR046400">
    <property type="entry name" value="SCS3"/>
</dbReference>
<evidence type="ECO:0000256" key="1">
    <source>
        <dbReference type="ARBA" id="ARBA00004477"/>
    </source>
</evidence>
<evidence type="ECO:0000256" key="8">
    <source>
        <dbReference type="SAM" id="MobiDB-lite"/>
    </source>
</evidence>
<evidence type="ECO:0000313" key="11">
    <source>
        <dbReference type="Proteomes" id="UP000258309"/>
    </source>
</evidence>
<feature type="transmembrane region" description="Helical" evidence="9">
    <location>
        <begin position="110"/>
        <end position="128"/>
    </location>
</feature>
<evidence type="ECO:0000313" key="10">
    <source>
        <dbReference type="EMBL" id="RFU26940.1"/>
    </source>
</evidence>
<feature type="region of interest" description="Disordered" evidence="8">
    <location>
        <begin position="1"/>
        <end position="40"/>
    </location>
</feature>